<dbReference type="PANTHER" id="PTHR48090">
    <property type="entry name" value="UNDECAPRENYL-PHOSPHATE 4-DEOXY-4-FORMAMIDO-L-ARABINOSE TRANSFERASE-RELATED"/>
    <property type="match status" value="1"/>
</dbReference>
<dbReference type="CDD" id="cd04179">
    <property type="entry name" value="DPM_DPG-synthase_like"/>
    <property type="match status" value="1"/>
</dbReference>
<dbReference type="EMBL" id="MHNB01000030">
    <property type="protein sequence ID" value="OGZ36177.1"/>
    <property type="molecule type" value="Genomic_DNA"/>
</dbReference>
<comment type="caution">
    <text evidence="2">The sequence shown here is derived from an EMBL/GenBank/DDBJ whole genome shotgun (WGS) entry which is preliminary data.</text>
</comment>
<dbReference type="Pfam" id="PF00535">
    <property type="entry name" value="Glycos_transf_2"/>
    <property type="match status" value="1"/>
</dbReference>
<dbReference type="Proteomes" id="UP000177061">
    <property type="component" value="Unassembled WGS sequence"/>
</dbReference>
<name>A0A1G2FEF1_9BACT</name>
<dbReference type="InterPro" id="IPR050256">
    <property type="entry name" value="Glycosyltransferase_2"/>
</dbReference>
<sequence>MKKISIIIPAYNERDFIGRAIEAAAELDCQKEIIVVDDCSIDGTREILKNLQKEFKFKLLVHQKNQGKGAAIRTGLKEAQGAYSIVYDADLEYQAKDILFLLKEMEKIQKSSLREIAVYGSRFLKNYSDKFSLHYLANCFLTFLTNRLFGLNLTDMETCLKLCPTKILKELGLTAKRFEFEPEVTAKLAKRGVVIIERPIHYSRRTYQQGKKIRFRDGVMAIKTLIRERFKV</sequence>
<proteinExistence type="predicted"/>
<dbReference type="Gene3D" id="3.90.550.10">
    <property type="entry name" value="Spore Coat Polysaccharide Biosynthesis Protein SpsA, Chain A"/>
    <property type="match status" value="1"/>
</dbReference>
<organism evidence="2 3">
    <name type="scientific">Candidatus Portnoybacteria bacterium RIFCSPHIGHO2_12_FULL_38_9</name>
    <dbReference type="NCBI Taxonomy" id="1801997"/>
    <lineage>
        <taxon>Bacteria</taxon>
        <taxon>Candidatus Portnoyibacteriota</taxon>
    </lineage>
</organism>
<dbReference type="AlphaFoldDB" id="A0A1G2FEF1"/>
<gene>
    <name evidence="2" type="ORF">A3J64_00220</name>
</gene>
<protein>
    <recommendedName>
        <fullName evidence="1">Glycosyltransferase 2-like domain-containing protein</fullName>
    </recommendedName>
</protein>
<dbReference type="InterPro" id="IPR001173">
    <property type="entry name" value="Glyco_trans_2-like"/>
</dbReference>
<evidence type="ECO:0000313" key="2">
    <source>
        <dbReference type="EMBL" id="OGZ36177.1"/>
    </source>
</evidence>
<evidence type="ECO:0000313" key="3">
    <source>
        <dbReference type="Proteomes" id="UP000177061"/>
    </source>
</evidence>
<reference evidence="2 3" key="1">
    <citation type="journal article" date="2016" name="Nat. Commun.">
        <title>Thousands of microbial genomes shed light on interconnected biogeochemical processes in an aquifer system.</title>
        <authorList>
            <person name="Anantharaman K."/>
            <person name="Brown C.T."/>
            <person name="Hug L.A."/>
            <person name="Sharon I."/>
            <person name="Castelle C.J."/>
            <person name="Probst A.J."/>
            <person name="Thomas B.C."/>
            <person name="Singh A."/>
            <person name="Wilkins M.J."/>
            <person name="Karaoz U."/>
            <person name="Brodie E.L."/>
            <person name="Williams K.H."/>
            <person name="Hubbard S.S."/>
            <person name="Banfield J.F."/>
        </authorList>
    </citation>
    <scope>NUCLEOTIDE SEQUENCE [LARGE SCALE GENOMIC DNA]</scope>
</reference>
<dbReference type="InterPro" id="IPR029044">
    <property type="entry name" value="Nucleotide-diphossugar_trans"/>
</dbReference>
<dbReference type="STRING" id="1801997.A3J64_00220"/>
<accession>A0A1G2FEF1</accession>
<dbReference type="SUPFAM" id="SSF53448">
    <property type="entry name" value="Nucleotide-diphospho-sugar transferases"/>
    <property type="match status" value="1"/>
</dbReference>
<dbReference type="PANTHER" id="PTHR48090:SF7">
    <property type="entry name" value="RFBJ PROTEIN"/>
    <property type="match status" value="1"/>
</dbReference>
<feature type="domain" description="Glycosyltransferase 2-like" evidence="1">
    <location>
        <begin position="5"/>
        <end position="171"/>
    </location>
</feature>
<evidence type="ECO:0000259" key="1">
    <source>
        <dbReference type="Pfam" id="PF00535"/>
    </source>
</evidence>